<sequence length="64" mass="7155">MATDQKFFTNINALKARIAALPDIVDAKLIQQATARLEEIHFTPTLMLQPNAFLISQKPMCSPK</sequence>
<organism evidence="1">
    <name type="scientific">Candidatus Moduliflexus flocculans</name>
    <dbReference type="NCBI Taxonomy" id="1499966"/>
    <lineage>
        <taxon>Bacteria</taxon>
        <taxon>Candidatus Moduliflexota</taxon>
        <taxon>Candidatus Moduliflexia</taxon>
        <taxon>Candidatus Moduliflexales</taxon>
        <taxon>Candidatus Moduliflexaceae</taxon>
    </lineage>
</organism>
<dbReference type="HOGENOM" id="CLU_2858589_0_0_0"/>
<dbReference type="EMBL" id="DF820460">
    <property type="protein sequence ID" value="GAK53848.1"/>
    <property type="molecule type" value="Genomic_DNA"/>
</dbReference>
<keyword evidence="2" id="KW-1185">Reference proteome</keyword>
<accession>A0A081BR17</accession>
<dbReference type="STRING" id="1499966.U14_05122"/>
<dbReference type="Proteomes" id="UP000030700">
    <property type="component" value="Unassembled WGS sequence"/>
</dbReference>
<evidence type="ECO:0000313" key="1">
    <source>
        <dbReference type="EMBL" id="GAK53848.1"/>
    </source>
</evidence>
<protein>
    <submittedName>
        <fullName evidence="1">Uncharacterized protein</fullName>
    </submittedName>
</protein>
<proteinExistence type="predicted"/>
<evidence type="ECO:0000313" key="2">
    <source>
        <dbReference type="Proteomes" id="UP000030700"/>
    </source>
</evidence>
<name>A0A081BR17_9BACT</name>
<dbReference type="AlphaFoldDB" id="A0A081BR17"/>
<gene>
    <name evidence="1" type="ORF">U14_05122</name>
</gene>
<reference evidence="1" key="1">
    <citation type="journal article" date="2015" name="PeerJ">
        <title>First genomic representation of candidate bacterial phylum KSB3 points to enhanced environmental sensing as a trigger of wastewater bulking.</title>
        <authorList>
            <person name="Sekiguchi Y."/>
            <person name="Ohashi A."/>
            <person name="Parks D.H."/>
            <person name="Yamauchi T."/>
            <person name="Tyson G.W."/>
            <person name="Hugenholtz P."/>
        </authorList>
    </citation>
    <scope>NUCLEOTIDE SEQUENCE [LARGE SCALE GENOMIC DNA]</scope>
</reference>